<dbReference type="Pfam" id="PF00293">
    <property type="entry name" value="NUDIX"/>
    <property type="match status" value="1"/>
</dbReference>
<evidence type="ECO:0000259" key="1">
    <source>
        <dbReference type="PROSITE" id="PS51462"/>
    </source>
</evidence>
<dbReference type="OrthoDB" id="9761969at2"/>
<organism evidence="3 4">
    <name type="scientific">Rhizobium pisi</name>
    <dbReference type="NCBI Taxonomy" id="574561"/>
    <lineage>
        <taxon>Bacteria</taxon>
        <taxon>Pseudomonadati</taxon>
        <taxon>Pseudomonadota</taxon>
        <taxon>Alphaproteobacteria</taxon>
        <taxon>Hyphomicrobiales</taxon>
        <taxon>Rhizobiaceae</taxon>
        <taxon>Rhizobium/Agrobacterium group</taxon>
        <taxon>Rhizobium</taxon>
    </lineage>
</organism>
<evidence type="ECO:0000313" key="5">
    <source>
        <dbReference type="Proteomes" id="UP000518315"/>
    </source>
</evidence>
<dbReference type="Gene3D" id="3.90.79.10">
    <property type="entry name" value="Nucleoside Triphosphate Pyrophosphohydrolase"/>
    <property type="match status" value="1"/>
</dbReference>
<comment type="caution">
    <text evidence="3">The sequence shown here is derived from an EMBL/GenBank/DDBJ whole genome shotgun (WGS) entry which is preliminary data.</text>
</comment>
<dbReference type="Proteomes" id="UP000518315">
    <property type="component" value="Unassembled WGS sequence"/>
</dbReference>
<dbReference type="SUPFAM" id="SSF55811">
    <property type="entry name" value="Nudix"/>
    <property type="match status" value="1"/>
</dbReference>
<evidence type="ECO:0000313" key="2">
    <source>
        <dbReference type="EMBL" id="MBB3137926.1"/>
    </source>
</evidence>
<dbReference type="CDD" id="cd18873">
    <property type="entry name" value="NUDIX_NadM_like"/>
    <property type="match status" value="1"/>
</dbReference>
<dbReference type="InterPro" id="IPR054105">
    <property type="entry name" value="WHD_NrtR"/>
</dbReference>
<dbReference type="PROSITE" id="PS51462">
    <property type="entry name" value="NUDIX"/>
    <property type="match status" value="1"/>
</dbReference>
<proteinExistence type="predicted"/>
<dbReference type="GO" id="GO:0016787">
    <property type="term" value="F:hydrolase activity"/>
    <property type="evidence" value="ECO:0007669"/>
    <property type="project" value="UniProtKB-KW"/>
</dbReference>
<name>A0A3R8ZX89_9HYPH</name>
<reference evidence="3 4" key="1">
    <citation type="submission" date="2018-11" db="EMBL/GenBank/DDBJ databases">
        <authorList>
            <person name="Huo Y."/>
        </authorList>
    </citation>
    <scope>NUCLEOTIDE SEQUENCE [LARGE SCALE GENOMIC DNA]</scope>
    <source>
        <strain evidence="3 4">DSM 30132</strain>
    </source>
</reference>
<dbReference type="InterPro" id="IPR000086">
    <property type="entry name" value="NUDIX_hydrolase_dom"/>
</dbReference>
<keyword evidence="5" id="KW-1185">Reference proteome</keyword>
<protein>
    <submittedName>
        <fullName evidence="2">ADP-ribose pyrophosphatase YjhB (NUDIX family)</fullName>
    </submittedName>
    <submittedName>
        <fullName evidence="3">NUDIX hydrolase</fullName>
    </submittedName>
</protein>
<dbReference type="SUPFAM" id="SSF46785">
    <property type="entry name" value="Winged helix' DNA-binding domain"/>
    <property type="match status" value="1"/>
</dbReference>
<dbReference type="PANTHER" id="PTHR43736">
    <property type="entry name" value="ADP-RIBOSE PYROPHOSPHATASE"/>
    <property type="match status" value="1"/>
</dbReference>
<dbReference type="PANTHER" id="PTHR43736:SF4">
    <property type="entry name" value="SLR1690 PROTEIN"/>
    <property type="match status" value="1"/>
</dbReference>
<dbReference type="Gene3D" id="1.10.10.10">
    <property type="entry name" value="Winged helix-like DNA-binding domain superfamily/Winged helix DNA-binding domain"/>
    <property type="match status" value="1"/>
</dbReference>
<reference evidence="2 5" key="2">
    <citation type="submission" date="2020-08" db="EMBL/GenBank/DDBJ databases">
        <title>Genomic Encyclopedia of Type Strains, Phase III (KMG-III): the genomes of soil and plant-associated and newly described type strains.</title>
        <authorList>
            <person name="Whitman W."/>
        </authorList>
    </citation>
    <scope>NUCLEOTIDE SEQUENCE [LARGE SCALE GENOMIC DNA]</scope>
    <source>
        <strain evidence="2 5">CECT 4113</strain>
    </source>
</reference>
<evidence type="ECO:0000313" key="4">
    <source>
        <dbReference type="Proteomes" id="UP000277279"/>
    </source>
</evidence>
<evidence type="ECO:0000313" key="3">
    <source>
        <dbReference type="EMBL" id="RSB65697.1"/>
    </source>
</evidence>
<dbReference type="RefSeq" id="WP_125849012.1">
    <property type="nucleotide sequence ID" value="NZ_JACHXH010000026.1"/>
</dbReference>
<dbReference type="InterPro" id="IPR036390">
    <property type="entry name" value="WH_DNA-bd_sf"/>
</dbReference>
<sequence>MTTHDNDAFKPIATVDLAIFSLSPAGLSVLLIRRAGAPFAGDWALPGGWIHIDEDADLEAAARRVLKEKTGVETPYLEQLQTTGSAGRDPRGWSISIVYIALLSADDVEERRDVMAGDAEWRPVEGDGVGFPIAFDHASLIKEALSRIRNKVEYSNLPGHLLPARFTLSELQSVYENLLGRKLDKSAFRKRMAEADFLEPVEGEMRRASNRPAQVFRLKDAQSLVLFDRRI</sequence>
<dbReference type="Pfam" id="PF21906">
    <property type="entry name" value="WHD_NrtR"/>
    <property type="match status" value="1"/>
</dbReference>
<dbReference type="EMBL" id="JACHXH010000026">
    <property type="protein sequence ID" value="MBB3137926.1"/>
    <property type="molecule type" value="Genomic_DNA"/>
</dbReference>
<feature type="domain" description="Nudix hydrolase" evidence="1">
    <location>
        <begin position="10"/>
        <end position="145"/>
    </location>
</feature>
<dbReference type="AlphaFoldDB" id="A0A3R8ZX89"/>
<keyword evidence="3" id="KW-0378">Hydrolase</keyword>
<accession>A0A3R8ZX89</accession>
<dbReference type="InterPro" id="IPR015797">
    <property type="entry name" value="NUDIX_hydrolase-like_dom_sf"/>
</dbReference>
<dbReference type="Proteomes" id="UP000277279">
    <property type="component" value="Unassembled WGS sequence"/>
</dbReference>
<dbReference type="InterPro" id="IPR036388">
    <property type="entry name" value="WH-like_DNA-bd_sf"/>
</dbReference>
<gene>
    <name evidence="3" type="ORF">EFD55_26545</name>
    <name evidence="2" type="ORF">FHS26_005694</name>
</gene>
<dbReference type="EMBL" id="RJJT01000023">
    <property type="protein sequence ID" value="RSB65697.1"/>
    <property type="molecule type" value="Genomic_DNA"/>
</dbReference>